<evidence type="ECO:0000313" key="3">
    <source>
        <dbReference type="Proteomes" id="UP000327013"/>
    </source>
</evidence>
<feature type="region of interest" description="Disordered" evidence="1">
    <location>
        <begin position="107"/>
        <end position="127"/>
    </location>
</feature>
<feature type="compositionally biased region" description="Basic and acidic residues" evidence="1">
    <location>
        <begin position="155"/>
        <end position="165"/>
    </location>
</feature>
<accession>A0A5N6L3P9</accession>
<dbReference type="OrthoDB" id="5418235at2759"/>
<keyword evidence="3" id="KW-1185">Reference proteome</keyword>
<evidence type="ECO:0000313" key="2">
    <source>
        <dbReference type="EMBL" id="KAB8659329.1"/>
    </source>
</evidence>
<evidence type="ECO:0000256" key="1">
    <source>
        <dbReference type="SAM" id="MobiDB-lite"/>
    </source>
</evidence>
<name>A0A5N6L3P9_9ROSI</name>
<dbReference type="AlphaFoldDB" id="A0A5N6L3P9"/>
<comment type="caution">
    <text evidence="2">The sequence shown here is derived from an EMBL/GenBank/DDBJ whole genome shotgun (WGS) entry which is preliminary data.</text>
</comment>
<dbReference type="InterPro" id="IPR009003">
    <property type="entry name" value="Peptidase_S1_PA"/>
</dbReference>
<feature type="region of interest" description="Disordered" evidence="1">
    <location>
        <begin position="155"/>
        <end position="176"/>
    </location>
</feature>
<reference evidence="2 3" key="1">
    <citation type="submission" date="2019-06" db="EMBL/GenBank/DDBJ databases">
        <title>A chromosomal-level reference genome of Carpinus fangiana (Coryloideae, Betulaceae).</title>
        <authorList>
            <person name="Yang X."/>
            <person name="Wang Z."/>
            <person name="Zhang L."/>
            <person name="Hao G."/>
            <person name="Liu J."/>
            <person name="Yang Y."/>
        </authorList>
    </citation>
    <scope>NUCLEOTIDE SEQUENCE [LARGE SCALE GENOMIC DNA]</scope>
    <source>
        <strain evidence="2">Cfa_2016G</strain>
        <tissue evidence="2">Leaf</tissue>
    </source>
</reference>
<feature type="region of interest" description="Disordered" evidence="1">
    <location>
        <begin position="719"/>
        <end position="741"/>
    </location>
</feature>
<feature type="region of interest" description="Disordered" evidence="1">
    <location>
        <begin position="665"/>
        <end position="704"/>
    </location>
</feature>
<proteinExistence type="predicted"/>
<dbReference type="SUPFAM" id="SSF50494">
    <property type="entry name" value="Trypsin-like serine proteases"/>
    <property type="match status" value="1"/>
</dbReference>
<dbReference type="EMBL" id="VIBQ01000082">
    <property type="protein sequence ID" value="KAB8659329.1"/>
    <property type="molecule type" value="Genomic_DNA"/>
</dbReference>
<dbReference type="PANTHER" id="PTHR37542">
    <property type="entry name" value="HELO DOMAIN-CONTAINING PROTEIN-RELATED"/>
    <property type="match status" value="1"/>
</dbReference>
<dbReference type="SUPFAM" id="SSF56112">
    <property type="entry name" value="Protein kinase-like (PK-like)"/>
    <property type="match status" value="1"/>
</dbReference>
<protein>
    <recommendedName>
        <fullName evidence="4">Protein kinase domain-containing protein</fullName>
    </recommendedName>
</protein>
<dbReference type="Proteomes" id="UP000327013">
    <property type="component" value="Unassembled WGS sequence"/>
</dbReference>
<dbReference type="Gene3D" id="1.10.510.10">
    <property type="entry name" value="Transferase(Phosphotransferase) domain 1"/>
    <property type="match status" value="1"/>
</dbReference>
<organism evidence="2 3">
    <name type="scientific">Carpinus fangiana</name>
    <dbReference type="NCBI Taxonomy" id="176857"/>
    <lineage>
        <taxon>Eukaryota</taxon>
        <taxon>Viridiplantae</taxon>
        <taxon>Streptophyta</taxon>
        <taxon>Embryophyta</taxon>
        <taxon>Tracheophyta</taxon>
        <taxon>Spermatophyta</taxon>
        <taxon>Magnoliopsida</taxon>
        <taxon>eudicotyledons</taxon>
        <taxon>Gunneridae</taxon>
        <taxon>Pentapetalae</taxon>
        <taxon>rosids</taxon>
        <taxon>fabids</taxon>
        <taxon>Fagales</taxon>
        <taxon>Betulaceae</taxon>
        <taxon>Carpinus</taxon>
    </lineage>
</organism>
<feature type="region of interest" description="Disordered" evidence="1">
    <location>
        <begin position="975"/>
        <end position="1034"/>
    </location>
</feature>
<feature type="compositionally biased region" description="Polar residues" evidence="1">
    <location>
        <begin position="1021"/>
        <end position="1034"/>
    </location>
</feature>
<feature type="compositionally biased region" description="Acidic residues" evidence="1">
    <location>
        <begin position="667"/>
        <end position="682"/>
    </location>
</feature>
<sequence>MDGLRSMAVPTPLTKLYTDAKRSYQALSQQASTDDTPEMASLHRKSRMQKDRLIAWGLEWQDQNSVNGDSIDESVTRAGLGEAVGSIMDNIKQHIDDMDALCNRKKTVSSPTGFPLEKESSSSKWSPADMQKYDELATNLTSSIDLLCDISQSKRMADASQHPEKTNQSSKGGKAFESKQFPEYPVQAPFTSFNSFKLNRADLILPQETPPPYDDAGLEVSARVVGRLKTNYTVPPLEHRFRMALELCQGMKFLLDKGFSHRSLNSNSIFFFPHGAGGHSPMTTSTPATHFDLRRPAISSFDFFSEYNIEKMPENIHQNMYRHPDDPRVRGVSSWATQYNSRFDLYSFGLVLLEIGLWMPLSDIFKEKYSLTDFRLRVGKIWVRKLPGKVTSPYMKAVNACLSSNDNNFLQALERAIHKLRLCCLIEEDSDSEDFQMTFDTPDIEVPNTSTLHGSDSTRLTQNSAAIDGTGLGSFDATFTDSPASSLIEPKKCDCILADKLKVFNEMAVSMEVRQQCDLLRRKLEPFVERVLRKQHEGCSIALEMLGDSEERARPYIHIVCKSTALVYTYVNKFFKGDETYCDIAVSQGRIIRSKAQRNTDTDLTRRSAGLAGCKAAKNREYQMLPSCGASIGAYRNHSHLPPVSYGGLVMVDGQAYGMTVHHLLEDPDEDSDDGEEEAEIDGDQRSRIERPLPPQEVAEEELDPDLLADLATIKAGQIDKMDEDSANTDGDVPGVERGSGTSIQITQPALDDLDEDFFPDPEDRDEEHLLSHKLGQVYSSSGLRRLRKDGIEHEIDWLLLKLEEGRLQTSNIVPGGRLFCRSPAIDGPAKLREPVWRKQFKSNQDLYPRQIAASADLAGLSVHSFGRTSGLGCGKISSGMSSIKFPGRQHFTQTWTVHGNFGHPGDSGAWVVDNKDGRICGHVLGWSSRQDCAIIAPMEVTFEDIKSTLRASRICLPGANEPQATRRAMTNASLLRGGELSRSPSSSSSGSEEAKRVRMMANHYLMSGSPGHMEREWSSRRSTLGSEQLQASS</sequence>
<gene>
    <name evidence="2" type="ORF">FH972_026218</name>
</gene>
<feature type="compositionally biased region" description="Low complexity" evidence="1">
    <location>
        <begin position="975"/>
        <end position="992"/>
    </location>
</feature>
<evidence type="ECO:0008006" key="4">
    <source>
        <dbReference type="Google" id="ProtNLM"/>
    </source>
</evidence>
<dbReference type="InterPro" id="IPR011009">
    <property type="entry name" value="Kinase-like_dom_sf"/>
</dbReference>